<accession>A0ABY4DCK1</accession>
<dbReference type="PANTHER" id="PTHR43280:SF28">
    <property type="entry name" value="HTH-TYPE TRANSCRIPTIONAL ACTIVATOR RHAS"/>
    <property type="match status" value="1"/>
</dbReference>
<keyword evidence="2" id="KW-0238">DNA-binding</keyword>
<dbReference type="InterPro" id="IPR037923">
    <property type="entry name" value="HTH-like"/>
</dbReference>
<dbReference type="RefSeq" id="WP_244773354.1">
    <property type="nucleotide sequence ID" value="NZ_CP094929.1"/>
</dbReference>
<reference evidence="6" key="1">
    <citation type="journal article" date="2024" name="J Bioinform Genom">
        <title>Complete genome sequence of the type strain bacterium Sphaerochaeta associata GLS2t (VKM B-2742)t.</title>
        <authorList>
            <person name="Troshina O.Y."/>
            <person name="Tepeeva A.N."/>
            <person name="Arzamasceva V.O."/>
            <person name="Whitman W.B."/>
            <person name="Varghese N."/>
            <person name="Shapiro N."/>
            <person name="Woyke T."/>
            <person name="Kripides N.C."/>
            <person name="Vasilenko O.V."/>
        </authorList>
    </citation>
    <scope>NUCLEOTIDE SEQUENCE [LARGE SCALE GENOMIC DNA]</scope>
    <source>
        <strain evidence="6">GLS2T</strain>
    </source>
</reference>
<evidence type="ECO:0000256" key="2">
    <source>
        <dbReference type="ARBA" id="ARBA00023125"/>
    </source>
</evidence>
<dbReference type="PROSITE" id="PS01124">
    <property type="entry name" value="HTH_ARAC_FAMILY_2"/>
    <property type="match status" value="1"/>
</dbReference>
<dbReference type="EMBL" id="CP094929">
    <property type="protein sequence ID" value="UOM51705.1"/>
    <property type="molecule type" value="Genomic_DNA"/>
</dbReference>
<dbReference type="Pfam" id="PF12833">
    <property type="entry name" value="HTH_18"/>
    <property type="match status" value="1"/>
</dbReference>
<sequence>MEHCFSDVQVLWASRFDYQNDWSLRVHAHDHYYQIIHFLEGSAQVQVGKRVVKAQGNLLMFLPPGEMHGILQVYSEKLCTLDIKFTITNPTLANACNVIPVLSLPSGDTLSHIMQSILQQGVLKPPLYQSMCSVQMGMLLIELIRNFQTHSNDPIIKQNVDIPIERVHHPLVRDVLRYLDSRSLDVLCSEDLEAVFSVSYRYLSQLFKQALGCTPIAYAQKSRIETAKTLLISTNATIKQISEKLGYADIHQFTKSFCKLVGLPPARWREQELNFICKDVNIDPDFSNQYFLETGSSFPK</sequence>
<evidence type="ECO:0000313" key="6">
    <source>
        <dbReference type="Proteomes" id="UP000829708"/>
    </source>
</evidence>
<keyword evidence="6" id="KW-1185">Reference proteome</keyword>
<dbReference type="Gene3D" id="1.10.10.60">
    <property type="entry name" value="Homeodomain-like"/>
    <property type="match status" value="2"/>
</dbReference>
<dbReference type="Gene3D" id="2.60.120.10">
    <property type="entry name" value="Jelly Rolls"/>
    <property type="match status" value="1"/>
</dbReference>
<dbReference type="Proteomes" id="UP000829708">
    <property type="component" value="Chromosome"/>
</dbReference>
<evidence type="ECO:0000256" key="1">
    <source>
        <dbReference type="ARBA" id="ARBA00023015"/>
    </source>
</evidence>
<dbReference type="SUPFAM" id="SSF46689">
    <property type="entry name" value="Homeodomain-like"/>
    <property type="match status" value="1"/>
</dbReference>
<dbReference type="InterPro" id="IPR009057">
    <property type="entry name" value="Homeodomain-like_sf"/>
</dbReference>
<dbReference type="InterPro" id="IPR014710">
    <property type="entry name" value="RmlC-like_jellyroll"/>
</dbReference>
<protein>
    <submittedName>
        <fullName evidence="5">AraC family transcriptional regulator</fullName>
    </submittedName>
</protein>
<evidence type="ECO:0000313" key="5">
    <source>
        <dbReference type="EMBL" id="UOM51705.1"/>
    </source>
</evidence>
<gene>
    <name evidence="5" type="ORF">MUG09_02800</name>
</gene>
<dbReference type="Pfam" id="PF02311">
    <property type="entry name" value="AraC_binding"/>
    <property type="match status" value="1"/>
</dbReference>
<keyword evidence="3" id="KW-0804">Transcription</keyword>
<dbReference type="InterPro" id="IPR003313">
    <property type="entry name" value="AraC-bd"/>
</dbReference>
<organism evidence="5 6">
    <name type="scientific">Sphaerochaeta associata</name>
    <dbReference type="NCBI Taxonomy" id="1129264"/>
    <lineage>
        <taxon>Bacteria</taxon>
        <taxon>Pseudomonadati</taxon>
        <taxon>Spirochaetota</taxon>
        <taxon>Spirochaetia</taxon>
        <taxon>Spirochaetales</taxon>
        <taxon>Sphaerochaetaceae</taxon>
        <taxon>Sphaerochaeta</taxon>
    </lineage>
</organism>
<dbReference type="PANTHER" id="PTHR43280">
    <property type="entry name" value="ARAC-FAMILY TRANSCRIPTIONAL REGULATOR"/>
    <property type="match status" value="1"/>
</dbReference>
<evidence type="ECO:0000259" key="4">
    <source>
        <dbReference type="PROSITE" id="PS01124"/>
    </source>
</evidence>
<dbReference type="InterPro" id="IPR018060">
    <property type="entry name" value="HTH_AraC"/>
</dbReference>
<proteinExistence type="predicted"/>
<evidence type="ECO:0000256" key="3">
    <source>
        <dbReference type="ARBA" id="ARBA00023163"/>
    </source>
</evidence>
<keyword evidence="1" id="KW-0805">Transcription regulation</keyword>
<name>A0ABY4DCK1_9SPIR</name>
<dbReference type="SMART" id="SM00342">
    <property type="entry name" value="HTH_ARAC"/>
    <property type="match status" value="1"/>
</dbReference>
<feature type="domain" description="HTH araC/xylS-type" evidence="4">
    <location>
        <begin position="173"/>
        <end position="271"/>
    </location>
</feature>
<dbReference type="SUPFAM" id="SSF51215">
    <property type="entry name" value="Regulatory protein AraC"/>
    <property type="match status" value="1"/>
</dbReference>